<gene>
    <name evidence="3" type="ORF">AWR36_005830</name>
</gene>
<dbReference type="InterPro" id="IPR006694">
    <property type="entry name" value="Fatty_acid_hydroxylase"/>
</dbReference>
<dbReference type="Proteomes" id="UP000218427">
    <property type="component" value="Unassembled WGS sequence"/>
</dbReference>
<evidence type="ECO:0000313" key="4">
    <source>
        <dbReference type="Proteomes" id="UP000218427"/>
    </source>
</evidence>
<evidence type="ECO:0000313" key="3">
    <source>
        <dbReference type="EMBL" id="PCO05538.1"/>
    </source>
</evidence>
<comment type="caution">
    <text evidence="3">The sequence shown here is derived from an EMBL/GenBank/DDBJ whole genome shotgun (WGS) entry which is preliminary data.</text>
</comment>
<evidence type="ECO:0000259" key="2">
    <source>
        <dbReference type="Pfam" id="PF04116"/>
    </source>
</evidence>
<feature type="transmembrane region" description="Helical" evidence="1">
    <location>
        <begin position="33"/>
        <end position="55"/>
    </location>
</feature>
<feature type="transmembrane region" description="Helical" evidence="1">
    <location>
        <begin position="127"/>
        <end position="154"/>
    </location>
</feature>
<name>A0ABX4I163_9GAMM</name>
<feature type="domain" description="Fatty acid hydroxylase" evidence="2">
    <location>
        <begin position="67"/>
        <end position="228"/>
    </location>
</feature>
<keyword evidence="4" id="KW-1185">Reference proteome</keyword>
<keyword evidence="1" id="KW-1133">Transmembrane helix</keyword>
<evidence type="ECO:0000256" key="1">
    <source>
        <dbReference type="SAM" id="Phobius"/>
    </source>
</evidence>
<dbReference type="EMBL" id="LRFG02000002">
    <property type="protein sequence ID" value="PCO05538.1"/>
    <property type="molecule type" value="Genomic_DNA"/>
</dbReference>
<feature type="transmembrane region" description="Helical" evidence="1">
    <location>
        <begin position="160"/>
        <end position="180"/>
    </location>
</feature>
<proteinExistence type="predicted"/>
<keyword evidence="1" id="KW-0812">Transmembrane</keyword>
<protein>
    <submittedName>
        <fullName evidence="3">Fatty acid hydroxylase</fullName>
    </submittedName>
</protein>
<organism evidence="3 4">
    <name type="scientific">Microbulbifer flavimaris</name>
    <dbReference type="NCBI Taxonomy" id="1781068"/>
    <lineage>
        <taxon>Bacteria</taxon>
        <taxon>Pseudomonadati</taxon>
        <taxon>Pseudomonadota</taxon>
        <taxon>Gammaproteobacteria</taxon>
        <taxon>Cellvibrionales</taxon>
        <taxon>Microbulbiferaceae</taxon>
        <taxon>Microbulbifer</taxon>
    </lineage>
</organism>
<dbReference type="Pfam" id="PF04116">
    <property type="entry name" value="FA_hydroxylase"/>
    <property type="match status" value="1"/>
</dbReference>
<feature type="transmembrane region" description="Helical" evidence="1">
    <location>
        <begin position="61"/>
        <end position="80"/>
    </location>
</feature>
<accession>A0ABX4I163</accession>
<sequence>MTQTGPSTPKETPAPGAFRRRYRQHYIGPRYSGWLHLAFTVTVSLVLITFCLLQLSNPAWYQWLTVPLAFIYINLMEYWGHRGPMHRAPRGWRRRLLSGVYQRHTLRHHRFFRHDAMAFEGSRDFHAVLFPPVLVIFFLLVTVLPTGLLIAWLLGSNVGWLYGATVFGYFLNYELLHYAYHTRENSIIGRLPGMSRLRRLHTAHHNPRLMGKYNFNITYPLGDWLFGTLYRAPNVTSASSESGEFSQPAAVRGPRL</sequence>
<keyword evidence="1" id="KW-0472">Membrane</keyword>
<dbReference type="RefSeq" id="WP_067082443.1">
    <property type="nucleotide sequence ID" value="NZ_LRFG02000002.1"/>
</dbReference>
<reference evidence="3" key="1">
    <citation type="submission" date="2017-08" db="EMBL/GenBank/DDBJ databases">
        <title>Microbulbifer marisrubri sp. nov., a halophilic alphaproteobacterium isolated from marine sediment of the Yellow Sea, China.</title>
        <authorList>
            <person name="Zhang G."/>
            <person name="Xiong Q."/>
        </authorList>
    </citation>
    <scope>NUCLEOTIDE SEQUENCE [LARGE SCALE GENOMIC DNA]</scope>
    <source>
        <strain evidence="3">WRN-8</strain>
    </source>
</reference>